<gene>
    <name evidence="2" type="ordered locus">HCH_06678</name>
</gene>
<dbReference type="eggNOG" id="ENOG5033HGP">
    <property type="taxonomic scope" value="Bacteria"/>
</dbReference>
<dbReference type="AlphaFoldDB" id="Q2S7R6"/>
<dbReference type="EMBL" id="CP000155">
    <property type="protein sequence ID" value="ABC33308.1"/>
    <property type="molecule type" value="Genomic_DNA"/>
</dbReference>
<evidence type="ECO:0000313" key="2">
    <source>
        <dbReference type="EMBL" id="ABC33308.1"/>
    </source>
</evidence>
<sequence>MKTTCPHCKRAFSARQFIQTHRSGVNVERKCPNCGCWFRLTSQMAWLHIAGLLGLLIPSLANLALGPGPHQIPLALASFLGGCVALGAMLYGKMVVVRRRDNH</sequence>
<keyword evidence="1" id="KW-0472">Membrane</keyword>
<dbReference type="Proteomes" id="UP000000238">
    <property type="component" value="Chromosome"/>
</dbReference>
<reference evidence="2 3" key="1">
    <citation type="journal article" date="2005" name="Nucleic Acids Res.">
        <title>Genomic blueprint of Hahella chejuensis, a marine microbe producing an algicidal agent.</title>
        <authorList>
            <person name="Jeong H."/>
            <person name="Yim J.H."/>
            <person name="Lee C."/>
            <person name="Choi S.-H."/>
            <person name="Park Y.K."/>
            <person name="Yoon S.H."/>
            <person name="Hur C.-G."/>
            <person name="Kang H.-Y."/>
            <person name="Kim D."/>
            <person name="Lee H.H."/>
            <person name="Park K.H."/>
            <person name="Park S.-H."/>
            <person name="Park H.-S."/>
            <person name="Lee H.K."/>
            <person name="Oh T.K."/>
            <person name="Kim J.F."/>
        </authorList>
    </citation>
    <scope>NUCLEOTIDE SEQUENCE [LARGE SCALE GENOMIC DNA]</scope>
    <source>
        <strain evidence="2 3">KCTC 2396</strain>
    </source>
</reference>
<feature type="transmembrane region" description="Helical" evidence="1">
    <location>
        <begin position="45"/>
        <end position="65"/>
    </location>
</feature>
<protein>
    <recommendedName>
        <fullName evidence="4">C2H2-type domain-containing protein</fullName>
    </recommendedName>
</protein>
<accession>Q2S7R6</accession>
<dbReference type="HOGENOM" id="CLU_2259833_0_0_6"/>
<name>Q2S7R6_HAHCH</name>
<proteinExistence type="predicted"/>
<keyword evidence="3" id="KW-1185">Reference proteome</keyword>
<dbReference type="OrthoDB" id="5600385at2"/>
<keyword evidence="1" id="KW-1133">Transmembrane helix</keyword>
<dbReference type="RefSeq" id="WP_011400360.1">
    <property type="nucleotide sequence ID" value="NC_007645.1"/>
</dbReference>
<dbReference type="STRING" id="349521.HCH_06678"/>
<evidence type="ECO:0000313" key="3">
    <source>
        <dbReference type="Proteomes" id="UP000000238"/>
    </source>
</evidence>
<keyword evidence="1" id="KW-0812">Transmembrane</keyword>
<dbReference type="KEGG" id="hch:HCH_06678"/>
<feature type="transmembrane region" description="Helical" evidence="1">
    <location>
        <begin position="71"/>
        <end position="91"/>
    </location>
</feature>
<evidence type="ECO:0008006" key="4">
    <source>
        <dbReference type="Google" id="ProtNLM"/>
    </source>
</evidence>
<evidence type="ECO:0000256" key="1">
    <source>
        <dbReference type="SAM" id="Phobius"/>
    </source>
</evidence>
<organism evidence="2 3">
    <name type="scientific">Hahella chejuensis (strain KCTC 2396)</name>
    <dbReference type="NCBI Taxonomy" id="349521"/>
    <lineage>
        <taxon>Bacteria</taxon>
        <taxon>Pseudomonadati</taxon>
        <taxon>Pseudomonadota</taxon>
        <taxon>Gammaproteobacteria</taxon>
        <taxon>Oceanospirillales</taxon>
        <taxon>Hahellaceae</taxon>
        <taxon>Hahella</taxon>
    </lineage>
</organism>